<sequence length="130" mass="15407">MKRWNTSFNELISYYLKQVFGFTDNGYQLDIEGIKEVDVYILNLNIVIEYDSLYYHENRERIDSSKTESLVEHGYKVIRLRVQGLPLIKGSINITFKLGSNSYLERQTILSLLSLCIKNYLFLKVHIRKY</sequence>
<accession>A0ABR6CQQ8</accession>
<protein>
    <recommendedName>
        <fullName evidence="1">DUF559 domain-containing protein</fullName>
    </recommendedName>
</protein>
<evidence type="ECO:0000313" key="3">
    <source>
        <dbReference type="Proteomes" id="UP000626697"/>
    </source>
</evidence>
<dbReference type="InterPro" id="IPR007569">
    <property type="entry name" value="DUF559"/>
</dbReference>
<organism evidence="2 3">
    <name type="scientific">Peribacillus huizhouensis</name>
    <dbReference type="NCBI Taxonomy" id="1501239"/>
    <lineage>
        <taxon>Bacteria</taxon>
        <taxon>Bacillati</taxon>
        <taxon>Bacillota</taxon>
        <taxon>Bacilli</taxon>
        <taxon>Bacillales</taxon>
        <taxon>Bacillaceae</taxon>
        <taxon>Peribacillus</taxon>
    </lineage>
</organism>
<dbReference type="Gene3D" id="3.40.960.10">
    <property type="entry name" value="VSR Endonuclease"/>
    <property type="match status" value="1"/>
</dbReference>
<comment type="caution">
    <text evidence="2">The sequence shown here is derived from an EMBL/GenBank/DDBJ whole genome shotgun (WGS) entry which is preliminary data.</text>
</comment>
<name>A0ABR6CQQ8_9BACI</name>
<dbReference type="EMBL" id="JACJHX010000005">
    <property type="protein sequence ID" value="MBA9026682.1"/>
    <property type="molecule type" value="Genomic_DNA"/>
</dbReference>
<reference evidence="2 3" key="1">
    <citation type="submission" date="2020-08" db="EMBL/GenBank/DDBJ databases">
        <title>Genomic Encyclopedia of Type Strains, Phase IV (KMG-IV): sequencing the most valuable type-strain genomes for metagenomic binning, comparative biology and taxonomic classification.</title>
        <authorList>
            <person name="Goeker M."/>
        </authorList>
    </citation>
    <scope>NUCLEOTIDE SEQUENCE [LARGE SCALE GENOMIC DNA]</scope>
    <source>
        <strain evidence="2 3">DSM 105481</strain>
    </source>
</reference>
<proteinExistence type="predicted"/>
<gene>
    <name evidence="2" type="ORF">HNP81_001967</name>
</gene>
<dbReference type="Pfam" id="PF04480">
    <property type="entry name" value="DUF559"/>
    <property type="match status" value="1"/>
</dbReference>
<dbReference type="Proteomes" id="UP000626697">
    <property type="component" value="Unassembled WGS sequence"/>
</dbReference>
<keyword evidence="3" id="KW-1185">Reference proteome</keyword>
<evidence type="ECO:0000259" key="1">
    <source>
        <dbReference type="Pfam" id="PF04480"/>
    </source>
</evidence>
<dbReference type="RefSeq" id="WP_182502478.1">
    <property type="nucleotide sequence ID" value="NZ_JACJHX010000005.1"/>
</dbReference>
<evidence type="ECO:0000313" key="2">
    <source>
        <dbReference type="EMBL" id="MBA9026682.1"/>
    </source>
</evidence>
<feature type="domain" description="DUF559" evidence="1">
    <location>
        <begin position="37"/>
        <end position="81"/>
    </location>
</feature>